<dbReference type="PROSITE" id="PS51433">
    <property type="entry name" value="PNT"/>
    <property type="match status" value="1"/>
</dbReference>
<dbReference type="InterPro" id="IPR000418">
    <property type="entry name" value="Ets_dom"/>
</dbReference>
<dbReference type="InterPro" id="IPR046328">
    <property type="entry name" value="ETS_fam"/>
</dbReference>
<protein>
    <submittedName>
        <fullName evidence="8 9">Ets DNA-binding protein pokkuri-like</fullName>
    </submittedName>
</protein>
<dbReference type="PANTHER" id="PTHR11849:SF201">
    <property type="entry name" value="ETS DNA-BINDING PROTEIN POKKURI"/>
    <property type="match status" value="1"/>
</dbReference>
<evidence type="ECO:0000256" key="3">
    <source>
        <dbReference type="RuleBase" id="RU004019"/>
    </source>
</evidence>
<feature type="domain" description="ETS" evidence="5">
    <location>
        <begin position="282"/>
        <end position="365"/>
    </location>
</feature>
<evidence type="ECO:0000313" key="8">
    <source>
        <dbReference type="RefSeq" id="XP_013785074.1"/>
    </source>
</evidence>
<dbReference type="Proteomes" id="UP000694941">
    <property type="component" value="Unplaced"/>
</dbReference>
<dbReference type="PRINTS" id="PR00454">
    <property type="entry name" value="ETSDOMAIN"/>
</dbReference>
<dbReference type="Gene3D" id="1.10.150.50">
    <property type="entry name" value="Transcription Factor, Ets-1"/>
    <property type="match status" value="1"/>
</dbReference>
<feature type="compositionally biased region" description="Polar residues" evidence="4">
    <location>
        <begin position="239"/>
        <end position="256"/>
    </location>
</feature>
<evidence type="ECO:0000256" key="1">
    <source>
        <dbReference type="ARBA" id="ARBA00005562"/>
    </source>
</evidence>
<dbReference type="InterPro" id="IPR013761">
    <property type="entry name" value="SAM/pointed_sf"/>
</dbReference>
<dbReference type="Gene3D" id="1.10.10.10">
    <property type="entry name" value="Winged helix-like DNA-binding domain superfamily/Winged helix DNA-binding domain"/>
    <property type="match status" value="1"/>
</dbReference>
<accession>A0ABM1TBN2</accession>
<keyword evidence="3" id="KW-0539">Nucleus</keyword>
<dbReference type="InterPro" id="IPR036390">
    <property type="entry name" value="WH_DNA-bd_sf"/>
</dbReference>
<dbReference type="Pfam" id="PF02198">
    <property type="entry name" value="SAM_PNT"/>
    <property type="match status" value="1"/>
</dbReference>
<name>A0ABM1TBN2_LIMPO</name>
<evidence type="ECO:0000313" key="9">
    <source>
        <dbReference type="RefSeq" id="XP_022253287.1"/>
    </source>
</evidence>
<evidence type="ECO:0000313" key="11">
    <source>
        <dbReference type="RefSeq" id="XP_022253289.1"/>
    </source>
</evidence>
<feature type="region of interest" description="Disordered" evidence="4">
    <location>
        <begin position="239"/>
        <end position="273"/>
    </location>
</feature>
<dbReference type="SMART" id="SM00251">
    <property type="entry name" value="SAM_PNT"/>
    <property type="match status" value="1"/>
</dbReference>
<dbReference type="RefSeq" id="XP_022253287.1">
    <property type="nucleotide sequence ID" value="XM_022397579.1"/>
</dbReference>
<dbReference type="SMART" id="SM00413">
    <property type="entry name" value="ETS"/>
    <property type="match status" value="1"/>
</dbReference>
<dbReference type="Pfam" id="PF00178">
    <property type="entry name" value="Ets"/>
    <property type="match status" value="1"/>
</dbReference>
<dbReference type="InterPro" id="IPR003118">
    <property type="entry name" value="Pointed_dom"/>
</dbReference>
<comment type="subcellular location">
    <subcellularLocation>
        <location evidence="3">Nucleus</location>
    </subcellularLocation>
</comment>
<dbReference type="RefSeq" id="XP_013785074.1">
    <property type="nucleotide sequence ID" value="XM_013929620.2"/>
</dbReference>
<feature type="domain" description="PNT" evidence="6">
    <location>
        <begin position="55"/>
        <end position="139"/>
    </location>
</feature>
<keyword evidence="2 3" id="KW-0238">DNA-binding</keyword>
<proteinExistence type="inferred from homology"/>
<sequence length="416" mass="46158">MEGSPASDAAAAALSTYLSLPISSLSGLPYMPFYAMPVAASGARLNQGLNIEDDNELPIDVQSLLPDALGEDPRQWNREELSQWLEFMTEQLSLPGVDPENFHMNGKAVCLLTKSDFIDRAPGAGDVLYNCFQLLLNKFLKTVSPSARCPQFNNISTALLRKQNANGNAASGCFQSASSTSPWPIISSDFQNMGHVVHNSSNNISNFVSDVNNPLVLSPSHGGNSHKESAQTMLPSAVVSQNGTDSDMGTLRTPSPTKKETKDTAGNNHAEKEQSLDKINVRLLWSFLQELLNDPEQRYHHCIAWKDKTNGVFKIVDPHRLARLWGMQKNHLNMNFDKMSRALRYYYRVKILQKEPGERHCYRFLRPAGELRHCKQRSLLIRDTTSPTSSPSNSNDTGTALNMSIKEECSMPCQGE</sequence>
<comment type="similarity">
    <text evidence="1 3">Belongs to the ETS family.</text>
</comment>
<reference evidence="8 9" key="1">
    <citation type="submission" date="2025-05" db="UniProtKB">
        <authorList>
            <consortium name="RefSeq"/>
        </authorList>
    </citation>
    <scope>IDENTIFICATION</scope>
    <source>
        <tissue evidence="8 9">Muscle</tissue>
    </source>
</reference>
<evidence type="ECO:0000259" key="6">
    <source>
        <dbReference type="PROSITE" id="PS51433"/>
    </source>
</evidence>
<dbReference type="GeneID" id="106469155"/>
<dbReference type="RefSeq" id="XP_022253288.1">
    <property type="nucleotide sequence ID" value="XM_022397580.1"/>
</dbReference>
<feature type="compositionally biased region" description="Basic and acidic residues" evidence="4">
    <location>
        <begin position="257"/>
        <end position="273"/>
    </location>
</feature>
<evidence type="ECO:0000259" key="5">
    <source>
        <dbReference type="PROSITE" id="PS50061"/>
    </source>
</evidence>
<dbReference type="InterPro" id="IPR036388">
    <property type="entry name" value="WH-like_DNA-bd_sf"/>
</dbReference>
<gene>
    <name evidence="8 9 10 11" type="primary">LOC106469155</name>
</gene>
<dbReference type="PROSITE" id="PS50061">
    <property type="entry name" value="ETS_DOMAIN_3"/>
    <property type="match status" value="1"/>
</dbReference>
<evidence type="ECO:0000256" key="2">
    <source>
        <dbReference type="ARBA" id="ARBA00023125"/>
    </source>
</evidence>
<dbReference type="SUPFAM" id="SSF46785">
    <property type="entry name" value="Winged helix' DNA-binding domain"/>
    <property type="match status" value="1"/>
</dbReference>
<dbReference type="PANTHER" id="PTHR11849">
    <property type="entry name" value="ETS"/>
    <property type="match status" value="1"/>
</dbReference>
<dbReference type="RefSeq" id="XP_022253289.1">
    <property type="nucleotide sequence ID" value="XM_022397581.1"/>
</dbReference>
<evidence type="ECO:0000256" key="4">
    <source>
        <dbReference type="SAM" id="MobiDB-lite"/>
    </source>
</evidence>
<evidence type="ECO:0000313" key="7">
    <source>
        <dbReference type="Proteomes" id="UP000694941"/>
    </source>
</evidence>
<organism evidence="7 10">
    <name type="scientific">Limulus polyphemus</name>
    <name type="common">Atlantic horseshoe crab</name>
    <dbReference type="NCBI Taxonomy" id="6850"/>
    <lineage>
        <taxon>Eukaryota</taxon>
        <taxon>Metazoa</taxon>
        <taxon>Ecdysozoa</taxon>
        <taxon>Arthropoda</taxon>
        <taxon>Chelicerata</taxon>
        <taxon>Merostomata</taxon>
        <taxon>Xiphosura</taxon>
        <taxon>Limulidae</taxon>
        <taxon>Limulus</taxon>
    </lineage>
</organism>
<evidence type="ECO:0000313" key="10">
    <source>
        <dbReference type="RefSeq" id="XP_022253288.1"/>
    </source>
</evidence>
<keyword evidence="7" id="KW-1185">Reference proteome</keyword>
<dbReference type="SUPFAM" id="SSF47769">
    <property type="entry name" value="SAM/Pointed domain"/>
    <property type="match status" value="1"/>
</dbReference>